<dbReference type="AlphaFoldDB" id="A0A077Z7D8"/>
<dbReference type="GO" id="GO:0005615">
    <property type="term" value="C:extracellular space"/>
    <property type="evidence" value="ECO:0007669"/>
    <property type="project" value="TreeGrafter"/>
</dbReference>
<organism evidence="2 3">
    <name type="scientific">Trichuris trichiura</name>
    <name type="common">Whipworm</name>
    <name type="synonym">Trichocephalus trichiurus</name>
    <dbReference type="NCBI Taxonomy" id="36087"/>
    <lineage>
        <taxon>Eukaryota</taxon>
        <taxon>Metazoa</taxon>
        <taxon>Ecdysozoa</taxon>
        <taxon>Nematoda</taxon>
        <taxon>Enoplea</taxon>
        <taxon>Dorylaimia</taxon>
        <taxon>Trichinellida</taxon>
        <taxon>Trichuridae</taxon>
        <taxon>Trichuris</taxon>
    </lineage>
</organism>
<dbReference type="Gene3D" id="3.40.720.10">
    <property type="entry name" value="Alkaline Phosphatase, subunit A"/>
    <property type="match status" value="2"/>
</dbReference>
<dbReference type="Pfam" id="PF02995">
    <property type="entry name" value="DUF229"/>
    <property type="match status" value="2"/>
</dbReference>
<keyword evidence="1" id="KW-0812">Transmembrane</keyword>
<keyword evidence="1" id="KW-1133">Transmembrane helix</keyword>
<dbReference type="EMBL" id="HG806036">
    <property type="protein sequence ID" value="CDW56397.1"/>
    <property type="molecule type" value="Genomic_DNA"/>
</dbReference>
<dbReference type="InterPro" id="IPR017850">
    <property type="entry name" value="Alkaline_phosphatase_core_sf"/>
</dbReference>
<dbReference type="PANTHER" id="PTHR10974">
    <property type="entry name" value="FI08016P-RELATED"/>
    <property type="match status" value="1"/>
</dbReference>
<proteinExistence type="predicted"/>
<accession>A0A077Z7D8</accession>
<name>A0A077Z7D8_TRITR</name>
<reference evidence="2" key="2">
    <citation type="submission" date="2014-03" db="EMBL/GenBank/DDBJ databases">
        <title>The whipworm genome and dual-species transcriptomics of an intimate host-pathogen interaction.</title>
        <authorList>
            <person name="Foth B.J."/>
            <person name="Tsai I.J."/>
            <person name="Reid A.J."/>
            <person name="Bancroft A.J."/>
            <person name="Nichol S."/>
            <person name="Tracey A."/>
            <person name="Holroyd N."/>
            <person name="Cotton J.A."/>
            <person name="Stanley E.J."/>
            <person name="Zarowiecki M."/>
            <person name="Liu J.Z."/>
            <person name="Huckvale T."/>
            <person name="Cooper P.J."/>
            <person name="Grencis R.K."/>
            <person name="Berriman M."/>
        </authorList>
    </citation>
    <scope>NUCLEOTIDE SEQUENCE [LARGE SCALE GENOMIC DNA]</scope>
</reference>
<evidence type="ECO:0000256" key="1">
    <source>
        <dbReference type="SAM" id="Phobius"/>
    </source>
</evidence>
<evidence type="ECO:0000313" key="2">
    <source>
        <dbReference type="EMBL" id="CDW56397.1"/>
    </source>
</evidence>
<dbReference type="InterPro" id="IPR004245">
    <property type="entry name" value="DUF229"/>
</dbReference>
<dbReference type="FunFam" id="3.40.720.10:FF:000017">
    <property type="entry name" value="Predicted protein"/>
    <property type="match status" value="2"/>
</dbReference>
<sequence>MIFPLMPETGGRFAAGTKTPFILAKFSFTVFPTATTYKYFGGEVFEISSELLAVAKEEKKMLVRTISFRNGLKHSGIQVCFLLLFTCAVFFFLAATDRLGNINVYYVSRIANGSYKKAIAQLEFLRPLLPEVKVVQRQYGKEHSFKKSATGTGCVKPTQNINDSEIMPLIHSVAPLKCSDKSNWFTARNGKLIQKQEAVPRNASIQCELEPFVFSGDFAVKTLNHSEAKHNMSLPTDFFKIQCTAAGGKNYTNYHATIVAKETVNGTVDPVIGFERPLNIYILGFDSVSRMTFMRKLKETYKHITKVLNGTVLEMYNIVGDGTPAALLPILTGKTEEELPETRRSRRNASFVDVYPFIWKELKRFGYATLYAEDSQSIGTYTFRLKGFKEQPTDHYLRTFYRKVEDDTRKHDQACFGSESQHRVQLSYVEDFFTAYPRKQPKFAFQFHSIFSHSSLNEVELADGPTVEHLKFFQEKEFLNDTVFIVFSDHGARFSSVRRTKQGKLEERNPFVSIILPPWFSEKFPTAVRNVVKNGNRLTTPFDLHATLKSLLNFPPPEVGDLSNRGISLFSEIPASRDCANADIAPHWCSCLSWKKLPTDALISQFIADELVKAFNERLKKEEKLCSPLRLDSILEAYVSQPKDDFVAFVGAKDVDGREAKFGERVGVPYDSYRLTIRTNPRKALYEATVLYDVTKKVLLIDLDSVSRVNAYGSASHCIMSKDSYLAICFSSLQPLVEMSARVNMLSRLFHKLIRLSKFRICFLVWISIAIFLLPAITNRLSMADLSDAKLQSDLSYIKASIQLKLLRPFLPFVEVLQKQYGKEHLFKKSVVGAGCVRPTQNINDSEVMKLVTSVPPLKCVSESNWITARKGKIIVNENVTRNGNISCMLEPFYFFDDFTVRTLNRSAVKYNVPVPTDFFKIECTAAADSRMYTNYHATIVAKETVNGQVDPVIGFERPLNIYMLGFDSVSRMTFMRKLKETYKHITKVLNGTVLEMYNIVGDGTPAALLPILTGKTEEELPETRRSQRNASFVDVYPFIWKELKRLGYATLYAEDMQSIGTYTYRFKGFKEQPTDHYLRSFYQKAERDTRVFQQTCFGSESQLRVQLSYVEDFFETYPREQPKFAFQFHSMYSHNDFNMVELADGPTVDHLKFFNEKGFLNDTVFIAFSDHGARFSSVRRTKQGKLEERNPFVSIILPPWFKRKFPTAVRNLMKNGNRLTTPFDLHATLKSLLNFPPPEVGDLSNRGISLFSEIPASRDCANADIAPHWCSCLSWKKLPTDALISQFIADELVKAFNGRLKKEEKLCSPLRLDSILEAYVSQPKDDFVAFVGAKDVDGREAKFGKRVGVPYDSYRLTIRTNPRKALYEATVLYDVTKKVLLIDLDSVSRVNAYGSASHCIMSKDSYLAIWCVCYDRL</sequence>
<dbReference type="CDD" id="cd16021">
    <property type="entry name" value="ALP_like"/>
    <property type="match status" value="2"/>
</dbReference>
<dbReference type="STRING" id="36087.A0A077Z7D8"/>
<keyword evidence="3" id="KW-1185">Reference proteome</keyword>
<feature type="transmembrane region" description="Helical" evidence="1">
    <location>
        <begin position="76"/>
        <end position="95"/>
    </location>
</feature>
<dbReference type="Proteomes" id="UP000030665">
    <property type="component" value="Unassembled WGS sequence"/>
</dbReference>
<dbReference type="OrthoDB" id="413313at2759"/>
<gene>
    <name evidence="2" type="ORF">TTRE_0000467501</name>
</gene>
<dbReference type="SUPFAM" id="SSF53649">
    <property type="entry name" value="Alkaline phosphatase-like"/>
    <property type="match status" value="2"/>
</dbReference>
<evidence type="ECO:0000313" key="3">
    <source>
        <dbReference type="Proteomes" id="UP000030665"/>
    </source>
</evidence>
<dbReference type="PANTHER" id="PTHR10974:SF1">
    <property type="entry name" value="FI08016P-RELATED"/>
    <property type="match status" value="1"/>
</dbReference>
<keyword evidence="1" id="KW-0472">Membrane</keyword>
<reference evidence="2" key="1">
    <citation type="submission" date="2014-01" db="EMBL/GenBank/DDBJ databases">
        <authorList>
            <person name="Aslett M."/>
        </authorList>
    </citation>
    <scope>NUCLEOTIDE SEQUENCE</scope>
</reference>
<protein>
    <submittedName>
        <fullName evidence="2">DUF229 domain containing protein</fullName>
    </submittedName>
</protein>